<keyword evidence="1" id="KW-0812">Transmembrane</keyword>
<evidence type="ECO:0008006" key="4">
    <source>
        <dbReference type="Google" id="ProtNLM"/>
    </source>
</evidence>
<evidence type="ECO:0000313" key="3">
    <source>
        <dbReference type="Proteomes" id="UP000246085"/>
    </source>
</evidence>
<protein>
    <recommendedName>
        <fullName evidence="4">Methyl-accepting chemotaxis protein</fullName>
    </recommendedName>
</protein>
<keyword evidence="1" id="KW-0472">Membrane</keyword>
<evidence type="ECO:0000256" key="1">
    <source>
        <dbReference type="SAM" id="Phobius"/>
    </source>
</evidence>
<organism evidence="2 3">
    <name type="scientific">Bradyrhizobium vignae</name>
    <dbReference type="NCBI Taxonomy" id="1549949"/>
    <lineage>
        <taxon>Bacteria</taxon>
        <taxon>Pseudomonadati</taxon>
        <taxon>Pseudomonadota</taxon>
        <taxon>Alphaproteobacteria</taxon>
        <taxon>Hyphomicrobiales</taxon>
        <taxon>Nitrobacteraceae</taxon>
        <taxon>Bradyrhizobium</taxon>
    </lineage>
</organism>
<sequence>MLTFVWKLVANLIPDLSPPTFANSNLTIRFLVGAVVAALLFLLGIGGGTGFIAVLYDAARGTLDVSNHIVQITSTSAETGRMATEARDSAVDLSQQAETLKREIGAFIVSVRAS</sequence>
<dbReference type="AlphaFoldDB" id="A0A2U3Q521"/>
<reference evidence="2 3" key="1">
    <citation type="submission" date="2018-03" db="EMBL/GenBank/DDBJ databases">
        <authorList>
            <person name="Gully D."/>
        </authorList>
    </citation>
    <scope>NUCLEOTIDE SEQUENCE [LARGE SCALE GENOMIC DNA]</scope>
    <source>
        <strain evidence="2">ORS3257</strain>
    </source>
</reference>
<dbReference type="KEGG" id="bvz:BRAD3257_5581"/>
<proteinExistence type="predicted"/>
<evidence type="ECO:0000313" key="2">
    <source>
        <dbReference type="EMBL" id="SPP96521.1"/>
    </source>
</evidence>
<accession>A0A2U3Q521</accession>
<keyword evidence="1" id="KW-1133">Transmembrane helix</keyword>
<feature type="transmembrane region" description="Helical" evidence="1">
    <location>
        <begin position="30"/>
        <end position="56"/>
    </location>
</feature>
<name>A0A2U3Q521_9BRAD</name>
<dbReference type="Proteomes" id="UP000246085">
    <property type="component" value="Chromosome BRAD3257"/>
</dbReference>
<gene>
    <name evidence="2" type="ORF">BRAD3257_5581</name>
</gene>
<dbReference type="EMBL" id="LS398110">
    <property type="protein sequence ID" value="SPP96521.1"/>
    <property type="molecule type" value="Genomic_DNA"/>
</dbReference>